<evidence type="ECO:0000313" key="4">
    <source>
        <dbReference type="EMBL" id="ALV06891.1"/>
    </source>
</evidence>
<dbReference type="InterPro" id="IPR022038">
    <property type="entry name" value="Ig-like_bact"/>
</dbReference>
<dbReference type="Proteomes" id="UP000060699">
    <property type="component" value="Chromosome"/>
</dbReference>
<feature type="compositionally biased region" description="Low complexity" evidence="1">
    <location>
        <begin position="12"/>
        <end position="30"/>
    </location>
</feature>
<dbReference type="KEGG" id="rdp:RD2015_2422"/>
<sequence length="1032" mass="105111">MTHPVSTPDRLAASSNPAASASAAAATDAAPTPLTRTLRLKAVGLRAAQEASSIAVADLPRAKRRAEESVDDSADQAADGSAGTSVDASVDTSAPLAAAADAASSPVSHADQEGSLQAPSAGVPSATLADLASPTAATAETTAAEDDDRHKGLALWALGGAAGIGGIVLMAGGKSSSHDGPASGPSPVGEGPTAPLPGTPGVPSQPGTGEAQPSVPDPSNAAPSVPDPTSPTQPPVATPPRAGHLKVQLAADTGRSAVDGITADAQFQLAVIDADPGTTVRYEHSLDGGRTWQDNTGLTAPWPDGTYLLRAVVNNGAAESVTASVPLTLDTQAPATAELLVSGRPALGLVNLAMSGVEAGATQAYDISLDQGRTWHRTKDALSGLLDGDYLLRGVVTDAAGNQSFTAVQSITVDTTAPAPIPLQLRKVGEQGWDALSPLSSTGAVDLKLALPAGVTAVYQQSTDGGHNWTTVPSSVSGLAEGNYSFRAILRDAAGNETALDPVKLTVDKTPLPGLSISAVMQNGQVNGTSSYLSRDGNFQIMPDRTDPDAQLIGEFRVEGTLAWSRTDLHGVGMLDGRYEYRAGLRDPAGNITYSNTVIVEVDTRQPGAGTITLGNYQDTGRNASDRISTDDSFTLVHVPSGPVTAIQWQQSFDNGVNWSNIRGGTQTSLPQTISTDGHYVFRALVTDDQGQVHTTRSVDVTVDAMPGPVPTLSLTGLDDTGASSNDFITQDGRFTLTASGASPDATTVFEVSFTGNGGWLPTSAQQDLPSGTYWFKATSVEVGGALAPSKTLKVVVDRDAPAAAPLQLADFDDTGAVGDRVTSDASFTLTTPPLEAGATVRYLRSTDDGLSWSPTDASQQGLADGDYWFRTEVTDLAGNTRLGAPRVVTVDTQAPDAGALSLTVIGSNGVDLQWAGAETPDTLVYQVSLDHGQTWQPVSAHSVGLAAGDYVFRAVVTDAAGNAATTASVAWQVAPQAGDVSRSSGAAVFGADPDAGNSAHALSATEALWVNALSGSPFAGGAALVPPVAGV</sequence>
<dbReference type="InterPro" id="IPR044016">
    <property type="entry name" value="Big_13"/>
</dbReference>
<feature type="region of interest" description="Disordered" evidence="1">
    <location>
        <begin position="46"/>
        <end position="148"/>
    </location>
</feature>
<feature type="compositionally biased region" description="Pro residues" evidence="1">
    <location>
        <begin position="225"/>
        <end position="238"/>
    </location>
</feature>
<feature type="region of interest" description="Disordered" evidence="1">
    <location>
        <begin position="174"/>
        <end position="241"/>
    </location>
</feature>
<accession>A0A0U3N3W5</accession>
<proteinExistence type="predicted"/>
<dbReference type="PATRIC" id="fig|76731.3.peg.2479"/>
<keyword evidence="5" id="KW-1185">Reference proteome</keyword>
<name>A0A0U3N3W5_9BURK</name>
<feature type="domain" description="Ig-like" evidence="2">
    <location>
        <begin position="467"/>
        <end position="508"/>
    </location>
</feature>
<dbReference type="EMBL" id="CP013729">
    <property type="protein sequence ID" value="ALV06891.1"/>
    <property type="molecule type" value="Genomic_DNA"/>
</dbReference>
<dbReference type="SUPFAM" id="SSF50939">
    <property type="entry name" value="Sialidases"/>
    <property type="match status" value="1"/>
</dbReference>
<dbReference type="Gene3D" id="2.60.40.10">
    <property type="entry name" value="Immunoglobulins"/>
    <property type="match status" value="5"/>
</dbReference>
<feature type="region of interest" description="Disordered" evidence="1">
    <location>
        <begin position="1"/>
        <end position="34"/>
    </location>
</feature>
<dbReference type="InterPro" id="IPR036278">
    <property type="entry name" value="Sialidase_sf"/>
</dbReference>
<feature type="domain" description="Bacterial Ig-like" evidence="3">
    <location>
        <begin position="710"/>
        <end position="798"/>
    </location>
</feature>
<gene>
    <name evidence="4" type="ORF">RD2015_2422</name>
</gene>
<dbReference type="Pfam" id="PF12245">
    <property type="entry name" value="Big_3_2"/>
    <property type="match status" value="2"/>
</dbReference>
<evidence type="ECO:0000313" key="5">
    <source>
        <dbReference type="Proteomes" id="UP000060699"/>
    </source>
</evidence>
<dbReference type="Pfam" id="PF19077">
    <property type="entry name" value="Big_13"/>
    <property type="match status" value="1"/>
</dbReference>
<dbReference type="AlphaFoldDB" id="A0A0U3N3W5"/>
<evidence type="ECO:0000259" key="2">
    <source>
        <dbReference type="Pfam" id="PF12245"/>
    </source>
</evidence>
<evidence type="ECO:0000259" key="3">
    <source>
        <dbReference type="Pfam" id="PF19077"/>
    </source>
</evidence>
<evidence type="ECO:0000256" key="1">
    <source>
        <dbReference type="SAM" id="MobiDB-lite"/>
    </source>
</evidence>
<dbReference type="InterPro" id="IPR013783">
    <property type="entry name" value="Ig-like_fold"/>
</dbReference>
<feature type="compositionally biased region" description="Low complexity" evidence="1">
    <location>
        <begin position="75"/>
        <end position="109"/>
    </location>
</feature>
<feature type="domain" description="Ig-like" evidence="2">
    <location>
        <begin position="384"/>
        <end position="414"/>
    </location>
</feature>
<organism evidence="4 5">
    <name type="scientific">Roseateles depolymerans</name>
    <dbReference type="NCBI Taxonomy" id="76731"/>
    <lineage>
        <taxon>Bacteria</taxon>
        <taxon>Pseudomonadati</taxon>
        <taxon>Pseudomonadota</taxon>
        <taxon>Betaproteobacteria</taxon>
        <taxon>Burkholderiales</taxon>
        <taxon>Sphaerotilaceae</taxon>
        <taxon>Roseateles</taxon>
    </lineage>
</organism>
<dbReference type="STRING" id="76731.RD2015_2422"/>
<reference evidence="4 5" key="1">
    <citation type="submission" date="2015-12" db="EMBL/GenBank/DDBJ databases">
        <title>Complete genome of Roseateles depolymerans KCTC 42856.</title>
        <authorList>
            <person name="Kim K.M."/>
        </authorList>
    </citation>
    <scope>NUCLEOTIDE SEQUENCE [LARGE SCALE GENOMIC DNA]</scope>
    <source>
        <strain evidence="4 5">KCTC 42856</strain>
    </source>
</reference>
<protein>
    <submittedName>
        <fullName evidence="4">Uncharacterized protein</fullName>
    </submittedName>
</protein>
<dbReference type="OrthoDB" id="9150530at2"/>